<dbReference type="Proteomes" id="UP001169027">
    <property type="component" value="Unassembled WGS sequence"/>
</dbReference>
<protein>
    <submittedName>
        <fullName evidence="1">Uncharacterized protein</fullName>
    </submittedName>
</protein>
<accession>A0ABT8S4P9</accession>
<dbReference type="EMBL" id="JAUKVY010000011">
    <property type="protein sequence ID" value="MDO1533894.1"/>
    <property type="molecule type" value="Genomic_DNA"/>
</dbReference>
<keyword evidence="2" id="KW-1185">Reference proteome</keyword>
<evidence type="ECO:0000313" key="1">
    <source>
        <dbReference type="EMBL" id="MDO1533894.1"/>
    </source>
</evidence>
<dbReference type="RefSeq" id="WP_301810945.1">
    <property type="nucleotide sequence ID" value="NZ_JAUJZH010000011.1"/>
</dbReference>
<sequence length="205" mass="21137">MPPPQPLFLSLADPASPGGPPRVLNAAGRWALQGSARSPLLAWPATEAPAAQAAAERASAARGRTVAVLARADSDAVEGRDIRLFGDAFEAALLGPAAHSEAKARRLRTEAEKLDAFCMIVRAASAAPDQQAFAQVGRAASKALQARFGGGSITSAFAWLAGPAGQAALESLLTGDIEPTGVLSIAQIIEAARLAQQAEQLRENR</sequence>
<evidence type="ECO:0000313" key="2">
    <source>
        <dbReference type="Proteomes" id="UP001169027"/>
    </source>
</evidence>
<comment type="caution">
    <text evidence="1">The sequence shown here is derived from an EMBL/GenBank/DDBJ whole genome shotgun (WGS) entry which is preliminary data.</text>
</comment>
<name>A0ABT8S4P9_9BURK</name>
<proteinExistence type="predicted"/>
<reference evidence="1" key="1">
    <citation type="submission" date="2023-06" db="EMBL/GenBank/DDBJ databases">
        <authorList>
            <person name="Jiang Y."/>
            <person name="Liu Q."/>
        </authorList>
    </citation>
    <scope>NUCLEOTIDE SEQUENCE</scope>
    <source>
        <strain evidence="1">CGMCC 1.12090</strain>
    </source>
</reference>
<organism evidence="1 2">
    <name type="scientific">Variovorax ginsengisoli</name>
    <dbReference type="NCBI Taxonomy" id="363844"/>
    <lineage>
        <taxon>Bacteria</taxon>
        <taxon>Pseudomonadati</taxon>
        <taxon>Pseudomonadota</taxon>
        <taxon>Betaproteobacteria</taxon>
        <taxon>Burkholderiales</taxon>
        <taxon>Comamonadaceae</taxon>
        <taxon>Variovorax</taxon>
    </lineage>
</organism>
<gene>
    <name evidence="1" type="ORF">Q2T77_16530</name>
</gene>